<evidence type="ECO:0000313" key="3">
    <source>
        <dbReference type="Proteomes" id="UP000314294"/>
    </source>
</evidence>
<feature type="region of interest" description="Disordered" evidence="1">
    <location>
        <begin position="219"/>
        <end position="313"/>
    </location>
</feature>
<evidence type="ECO:0000256" key="1">
    <source>
        <dbReference type="SAM" id="MobiDB-lite"/>
    </source>
</evidence>
<feature type="compositionally biased region" description="Acidic residues" evidence="1">
    <location>
        <begin position="102"/>
        <end position="111"/>
    </location>
</feature>
<organism evidence="2 3">
    <name type="scientific">Liparis tanakae</name>
    <name type="common">Tanaka's snailfish</name>
    <dbReference type="NCBI Taxonomy" id="230148"/>
    <lineage>
        <taxon>Eukaryota</taxon>
        <taxon>Metazoa</taxon>
        <taxon>Chordata</taxon>
        <taxon>Craniata</taxon>
        <taxon>Vertebrata</taxon>
        <taxon>Euteleostomi</taxon>
        <taxon>Actinopterygii</taxon>
        <taxon>Neopterygii</taxon>
        <taxon>Teleostei</taxon>
        <taxon>Neoteleostei</taxon>
        <taxon>Acanthomorphata</taxon>
        <taxon>Eupercaria</taxon>
        <taxon>Perciformes</taxon>
        <taxon>Cottioidei</taxon>
        <taxon>Cottales</taxon>
        <taxon>Liparidae</taxon>
        <taxon>Liparis</taxon>
    </lineage>
</organism>
<proteinExistence type="predicted"/>
<evidence type="ECO:0000313" key="2">
    <source>
        <dbReference type="EMBL" id="TNN58199.1"/>
    </source>
</evidence>
<sequence>MTDLSWLTQGQGVRISPCFACSVEEVGLAVSSVVGHDSVKSPRNELLSRTLAKQLLRGRTRRVRRGLVVSSMDEGAEQRGTGGVQQLVDEKEEGDTSVVQQGEEEEEEEEKERETSAKDVVVTESEVDMEEDEESLKVPHLKRKCGEDSDNSQAKKVTTGRRKTISSRSRREEKASRKEFYRLKKILCDLRKQINAESEDDEAFIFSKQTFQQNVELYEKEKQTQGGEEIKEVKQVKEERDGAVSEEESKVRAITTSDPGERREVKDVSERYDDERNEPASERGRDVSGEDEKRPGWQEGRVRAMLSGDEEDT</sequence>
<feature type="region of interest" description="Disordered" evidence="1">
    <location>
        <begin position="67"/>
        <end position="177"/>
    </location>
</feature>
<keyword evidence="3" id="KW-1185">Reference proteome</keyword>
<dbReference type="AlphaFoldDB" id="A0A4Z2GXL2"/>
<gene>
    <name evidence="2" type="ORF">EYF80_031559</name>
</gene>
<dbReference type="Proteomes" id="UP000314294">
    <property type="component" value="Unassembled WGS sequence"/>
</dbReference>
<feature type="compositionally biased region" description="Basic and acidic residues" evidence="1">
    <location>
        <begin position="259"/>
        <end position="302"/>
    </location>
</feature>
<dbReference type="EMBL" id="SRLO01000386">
    <property type="protein sequence ID" value="TNN58199.1"/>
    <property type="molecule type" value="Genomic_DNA"/>
</dbReference>
<comment type="caution">
    <text evidence="2">The sequence shown here is derived from an EMBL/GenBank/DDBJ whole genome shotgun (WGS) entry which is preliminary data.</text>
</comment>
<reference evidence="2 3" key="1">
    <citation type="submission" date="2019-03" db="EMBL/GenBank/DDBJ databases">
        <title>First draft genome of Liparis tanakae, snailfish: a comprehensive survey of snailfish specific genes.</title>
        <authorList>
            <person name="Kim W."/>
            <person name="Song I."/>
            <person name="Jeong J.-H."/>
            <person name="Kim D."/>
            <person name="Kim S."/>
            <person name="Ryu S."/>
            <person name="Song J.Y."/>
            <person name="Lee S.K."/>
        </authorList>
    </citation>
    <scope>NUCLEOTIDE SEQUENCE [LARGE SCALE GENOMIC DNA]</scope>
    <source>
        <tissue evidence="2">Muscle</tissue>
    </source>
</reference>
<accession>A0A4Z2GXL2</accession>
<feature type="compositionally biased region" description="Acidic residues" evidence="1">
    <location>
        <begin position="125"/>
        <end position="134"/>
    </location>
</feature>
<protein>
    <submittedName>
        <fullName evidence="2">Uncharacterized protein</fullName>
    </submittedName>
</protein>
<feature type="compositionally biased region" description="Basic and acidic residues" evidence="1">
    <location>
        <begin position="219"/>
        <end position="251"/>
    </location>
</feature>
<name>A0A4Z2GXL2_9TELE</name>